<comment type="caution">
    <text evidence="9">The sequence shown here is derived from an EMBL/GenBank/DDBJ whole genome shotgun (WGS) entry which is preliminary data.</text>
</comment>
<feature type="non-terminal residue" evidence="9">
    <location>
        <position position="423"/>
    </location>
</feature>
<dbReference type="GO" id="GO:0000978">
    <property type="term" value="F:RNA polymerase II cis-regulatory region sequence-specific DNA binding"/>
    <property type="evidence" value="ECO:0007669"/>
    <property type="project" value="TreeGrafter"/>
</dbReference>
<evidence type="ECO:0000256" key="6">
    <source>
        <dbReference type="PROSITE-ProRule" id="PRU00089"/>
    </source>
</evidence>
<dbReference type="Proteomes" id="UP000481861">
    <property type="component" value="Unassembled WGS sequence"/>
</dbReference>
<evidence type="ECO:0000256" key="1">
    <source>
        <dbReference type="ARBA" id="ARBA00004123"/>
    </source>
</evidence>
<dbReference type="GO" id="GO:0000981">
    <property type="term" value="F:DNA-binding transcription factor activity, RNA polymerase II-specific"/>
    <property type="evidence" value="ECO:0007669"/>
    <property type="project" value="TreeGrafter"/>
</dbReference>
<dbReference type="Gene3D" id="1.10.10.10">
    <property type="entry name" value="Winged helix-like DNA-binding domain superfamily/Winged helix DNA-binding domain"/>
    <property type="match status" value="1"/>
</dbReference>
<dbReference type="InterPro" id="IPR001766">
    <property type="entry name" value="Fork_head_dom"/>
</dbReference>
<keyword evidence="4" id="KW-0804">Transcription</keyword>
<feature type="DNA-binding region" description="Fork-head" evidence="6">
    <location>
        <begin position="171"/>
        <end position="267"/>
    </location>
</feature>
<organism evidence="9 10">
    <name type="scientific">Massariosphaeria phaeospora</name>
    <dbReference type="NCBI Taxonomy" id="100035"/>
    <lineage>
        <taxon>Eukaryota</taxon>
        <taxon>Fungi</taxon>
        <taxon>Dikarya</taxon>
        <taxon>Ascomycota</taxon>
        <taxon>Pezizomycotina</taxon>
        <taxon>Dothideomycetes</taxon>
        <taxon>Pleosporomycetidae</taxon>
        <taxon>Pleosporales</taxon>
        <taxon>Pleosporales incertae sedis</taxon>
        <taxon>Massariosphaeria</taxon>
    </lineage>
</organism>
<keyword evidence="5 6" id="KW-0539">Nucleus</keyword>
<feature type="domain" description="Fork-head" evidence="8">
    <location>
        <begin position="171"/>
        <end position="267"/>
    </location>
</feature>
<dbReference type="OrthoDB" id="5954824at2759"/>
<evidence type="ECO:0000256" key="4">
    <source>
        <dbReference type="ARBA" id="ARBA00023163"/>
    </source>
</evidence>
<dbReference type="GO" id="GO:0005634">
    <property type="term" value="C:nucleus"/>
    <property type="evidence" value="ECO:0007669"/>
    <property type="project" value="UniProtKB-SubCell"/>
</dbReference>
<reference evidence="9 10" key="1">
    <citation type="submission" date="2020-01" db="EMBL/GenBank/DDBJ databases">
        <authorList>
            <consortium name="DOE Joint Genome Institute"/>
            <person name="Haridas S."/>
            <person name="Albert R."/>
            <person name="Binder M."/>
            <person name="Bloem J."/>
            <person name="Labutti K."/>
            <person name="Salamov A."/>
            <person name="Andreopoulos B."/>
            <person name="Baker S.E."/>
            <person name="Barry K."/>
            <person name="Bills G."/>
            <person name="Bluhm B.H."/>
            <person name="Cannon C."/>
            <person name="Castanera R."/>
            <person name="Culley D.E."/>
            <person name="Daum C."/>
            <person name="Ezra D."/>
            <person name="Gonzalez J.B."/>
            <person name="Henrissat B."/>
            <person name="Kuo A."/>
            <person name="Liang C."/>
            <person name="Lipzen A."/>
            <person name="Lutzoni F."/>
            <person name="Magnuson J."/>
            <person name="Mondo S."/>
            <person name="Nolan M."/>
            <person name="Ohm R."/>
            <person name="Pangilinan J."/>
            <person name="Park H.-J.H."/>
            <person name="Ramirez L."/>
            <person name="Alfaro M."/>
            <person name="Sun H."/>
            <person name="Tritt A."/>
            <person name="Yoshinaga Y."/>
            <person name="Zwiers L.-H.L."/>
            <person name="Turgeon B.G."/>
            <person name="Goodwin S.B."/>
            <person name="Spatafora J.W."/>
            <person name="Crous P.W."/>
            <person name="Grigoriev I.V."/>
        </authorList>
    </citation>
    <scope>NUCLEOTIDE SEQUENCE [LARGE SCALE GENOMIC DNA]</scope>
    <source>
        <strain evidence="9 10">CBS 611.86</strain>
    </source>
</reference>
<gene>
    <name evidence="9" type="ORF">BDV95DRAFT_468331</name>
</gene>
<dbReference type="InterPro" id="IPR036388">
    <property type="entry name" value="WH-like_DNA-bd_sf"/>
</dbReference>
<evidence type="ECO:0000256" key="5">
    <source>
        <dbReference type="ARBA" id="ARBA00023242"/>
    </source>
</evidence>
<dbReference type="SUPFAM" id="SSF46785">
    <property type="entry name" value="Winged helix' DNA-binding domain"/>
    <property type="match status" value="1"/>
</dbReference>
<feature type="compositionally biased region" description="Basic residues" evidence="7">
    <location>
        <begin position="261"/>
        <end position="276"/>
    </location>
</feature>
<evidence type="ECO:0000313" key="9">
    <source>
        <dbReference type="EMBL" id="KAF2875968.1"/>
    </source>
</evidence>
<feature type="region of interest" description="Disordered" evidence="7">
    <location>
        <begin position="386"/>
        <end position="423"/>
    </location>
</feature>
<dbReference type="PROSITE" id="PS50039">
    <property type="entry name" value="FORK_HEAD_3"/>
    <property type="match status" value="1"/>
</dbReference>
<protein>
    <recommendedName>
        <fullName evidence="8">Fork-head domain-containing protein</fullName>
    </recommendedName>
</protein>
<name>A0A7C8ICC1_9PLEO</name>
<dbReference type="InterPro" id="IPR036390">
    <property type="entry name" value="WH_DNA-bd_sf"/>
</dbReference>
<dbReference type="InterPro" id="IPR030456">
    <property type="entry name" value="TF_fork_head_CS_2"/>
</dbReference>
<keyword evidence="3 6" id="KW-0238">DNA-binding</keyword>
<evidence type="ECO:0000256" key="2">
    <source>
        <dbReference type="ARBA" id="ARBA00023015"/>
    </source>
</evidence>
<dbReference type="PANTHER" id="PTHR45881:SF5">
    <property type="entry name" value="FORK-HEAD DOMAIN-CONTAINING PROTEIN"/>
    <property type="match status" value="1"/>
</dbReference>
<feature type="non-terminal residue" evidence="9">
    <location>
        <position position="1"/>
    </location>
</feature>
<dbReference type="PROSITE" id="PS00658">
    <property type="entry name" value="FORK_HEAD_2"/>
    <property type="match status" value="1"/>
</dbReference>
<comment type="subcellular location">
    <subcellularLocation>
        <location evidence="1 6">Nucleus</location>
    </subcellularLocation>
</comment>
<evidence type="ECO:0000259" key="8">
    <source>
        <dbReference type="PROSITE" id="PS50039"/>
    </source>
</evidence>
<proteinExistence type="predicted"/>
<evidence type="ECO:0000256" key="3">
    <source>
        <dbReference type="ARBA" id="ARBA00023125"/>
    </source>
</evidence>
<sequence>WPAHSDLSANHMGQDGTGFAMPLEPLQFTPESGVLYDYAQNVPLYNGNYNLTYSAQYPGSSCPRSYAPGLDITGLPSDMSMVEAYPPAAYQIEPAKPHEVMELSDHSVNGQLTQLSEDYESHCANVKLDEHAGYPNTYESDVTRSSTPRDDEPSPPHRFKPGGATDDNVIDKEQPYAQLIYRALQEQPGHTMVLRDIYDWFKKNTDKAADKETKGWQNSIRHNLSMNGAFEKVDQPGEEAKKGFMWRLTEEAIRDGVKSTTRYRSKQPNKRGHRSQHPLPQRQASGAKGGQAARRSAKLRRSTRMNEPYRSEPFVARSVPSRYDAPFDSPEAGFMSYPHSPYYGSDTEYGYSSKQDNFGSPMGGNGLGLFPTPVYTGSAVSHGISGPDTAHVLPHDFSEPLFSNSPTPEADEPRTPDSQGDEW</sequence>
<dbReference type="EMBL" id="JAADJZ010000004">
    <property type="protein sequence ID" value="KAF2875968.1"/>
    <property type="molecule type" value="Genomic_DNA"/>
</dbReference>
<accession>A0A7C8ICC1</accession>
<dbReference type="SMART" id="SM00339">
    <property type="entry name" value="FH"/>
    <property type="match status" value="1"/>
</dbReference>
<evidence type="ECO:0000256" key="7">
    <source>
        <dbReference type="SAM" id="MobiDB-lite"/>
    </source>
</evidence>
<keyword evidence="10" id="KW-1185">Reference proteome</keyword>
<dbReference type="Pfam" id="PF00250">
    <property type="entry name" value="Forkhead"/>
    <property type="match status" value="1"/>
</dbReference>
<keyword evidence="2" id="KW-0805">Transcription regulation</keyword>
<dbReference type="PANTHER" id="PTHR45881">
    <property type="entry name" value="CHECKPOINT SUPPRESSOR 1-LIKE, ISOFORM A-RELATED"/>
    <property type="match status" value="1"/>
</dbReference>
<evidence type="ECO:0000313" key="10">
    <source>
        <dbReference type="Proteomes" id="UP000481861"/>
    </source>
</evidence>
<feature type="compositionally biased region" description="Polar residues" evidence="7">
    <location>
        <begin position="137"/>
        <end position="146"/>
    </location>
</feature>
<feature type="region of interest" description="Disordered" evidence="7">
    <location>
        <begin position="130"/>
        <end position="169"/>
    </location>
</feature>
<dbReference type="AlphaFoldDB" id="A0A7C8ICC1"/>
<feature type="region of interest" description="Disordered" evidence="7">
    <location>
        <begin position="257"/>
        <end position="313"/>
    </location>
</feature>